<accession>A0A6J8E1G2</accession>
<dbReference type="PANTHER" id="PTHR46586:SF3">
    <property type="entry name" value="ANKYRIN REPEAT-CONTAINING PROTEIN"/>
    <property type="match status" value="1"/>
</dbReference>
<dbReference type="InterPro" id="IPR036770">
    <property type="entry name" value="Ankyrin_rpt-contain_sf"/>
</dbReference>
<reference evidence="1 2" key="1">
    <citation type="submission" date="2020-06" db="EMBL/GenBank/DDBJ databases">
        <authorList>
            <person name="Li R."/>
            <person name="Bekaert M."/>
        </authorList>
    </citation>
    <scope>NUCLEOTIDE SEQUENCE [LARGE SCALE GENOMIC DNA]</scope>
    <source>
        <strain evidence="2">wild</strain>
    </source>
</reference>
<dbReference type="Gene3D" id="1.25.40.20">
    <property type="entry name" value="Ankyrin repeat-containing domain"/>
    <property type="match status" value="1"/>
</dbReference>
<protein>
    <submittedName>
        <fullName evidence="1">Uncharacterized protein</fullName>
    </submittedName>
</protein>
<evidence type="ECO:0000313" key="1">
    <source>
        <dbReference type="EMBL" id="CAC5414290.1"/>
    </source>
</evidence>
<organism evidence="1 2">
    <name type="scientific">Mytilus coruscus</name>
    <name type="common">Sea mussel</name>
    <dbReference type="NCBI Taxonomy" id="42192"/>
    <lineage>
        <taxon>Eukaryota</taxon>
        <taxon>Metazoa</taxon>
        <taxon>Spiralia</taxon>
        <taxon>Lophotrochozoa</taxon>
        <taxon>Mollusca</taxon>
        <taxon>Bivalvia</taxon>
        <taxon>Autobranchia</taxon>
        <taxon>Pteriomorphia</taxon>
        <taxon>Mytilida</taxon>
        <taxon>Mytiloidea</taxon>
        <taxon>Mytilidae</taxon>
        <taxon>Mytilinae</taxon>
        <taxon>Mytilus</taxon>
    </lineage>
</organism>
<dbReference type="OrthoDB" id="194358at2759"/>
<dbReference type="EMBL" id="CACVKT020008339">
    <property type="protein sequence ID" value="CAC5414290.1"/>
    <property type="molecule type" value="Genomic_DNA"/>
</dbReference>
<gene>
    <name evidence="1" type="ORF">MCOR_47118</name>
</gene>
<dbReference type="Proteomes" id="UP000507470">
    <property type="component" value="Unassembled WGS sequence"/>
</dbReference>
<name>A0A6J8E1G2_MYTCO</name>
<proteinExistence type="predicted"/>
<dbReference type="SUPFAM" id="SSF48403">
    <property type="entry name" value="Ankyrin repeat"/>
    <property type="match status" value="1"/>
</dbReference>
<evidence type="ECO:0000313" key="2">
    <source>
        <dbReference type="Proteomes" id="UP000507470"/>
    </source>
</evidence>
<sequence>MKSALINACLSGKEENVEWLLENIDQSQFDIQTSVTETFVNRNVTNVVKTLLNYSDSSSLNMNTVVVEACAIGNMTLVKWLLENNDRNLVDINQALYSVLNVHSKIIENHNVYKKSVTREKRSLVMWVLEKFSLSLFDMNNTVKEICRNGWTEILQWIWGNAQDHSFEMGPAINVACVHGHKELVEWALSNIDAKYLDTETLMNECYGDGLLTVAKWMWENIEHSKLDMRTAMNDACVFVESKQYNGF</sequence>
<dbReference type="PANTHER" id="PTHR46586">
    <property type="entry name" value="ANKYRIN REPEAT-CONTAINING PROTEIN"/>
    <property type="match status" value="1"/>
</dbReference>
<dbReference type="AlphaFoldDB" id="A0A6J8E1G2"/>
<dbReference type="InterPro" id="IPR052050">
    <property type="entry name" value="SecEffector_AnkRepeat"/>
</dbReference>
<keyword evidence="2" id="KW-1185">Reference proteome</keyword>